<evidence type="ECO:0000313" key="4">
    <source>
        <dbReference type="Proteomes" id="UP000182763"/>
    </source>
</evidence>
<evidence type="ECO:0000313" key="5">
    <source>
        <dbReference type="Proteomes" id="UP000228560"/>
    </source>
</evidence>
<proteinExistence type="predicted"/>
<dbReference type="STRING" id="1805029.AUK42_01455"/>
<protein>
    <submittedName>
        <fullName evidence="1">Uncharacterized protein</fullName>
    </submittedName>
</protein>
<dbReference type="NCBIfam" id="NF045477">
    <property type="entry name" value="LPO_1073_dom"/>
    <property type="match status" value="1"/>
</dbReference>
<dbReference type="Proteomes" id="UP000228560">
    <property type="component" value="Unassembled WGS sequence"/>
</dbReference>
<evidence type="ECO:0000313" key="1">
    <source>
        <dbReference type="EMBL" id="OIP73140.1"/>
    </source>
</evidence>
<reference evidence="1 4" key="1">
    <citation type="journal article" date="2016" name="Environ. Microbiol.">
        <title>Genomic resolution of a cold subsurface aquifer community provides metabolic insights for novel microbes adapted to high CO concentrations.</title>
        <authorList>
            <person name="Probst A.J."/>
            <person name="Castelle C.J."/>
            <person name="Singh A."/>
            <person name="Brown C.T."/>
            <person name="Anantharaman K."/>
            <person name="Sharon I."/>
            <person name="Hug L.A."/>
            <person name="Burstein D."/>
            <person name="Emerson J.B."/>
            <person name="Thomas B.C."/>
            <person name="Banfield J.F."/>
        </authorList>
    </citation>
    <scope>NUCLEOTIDE SEQUENCE [LARGE SCALE GENOMIC DNA]</scope>
    <source>
        <strain evidence="1">CG2_30_33_13</strain>
    </source>
</reference>
<reference evidence="2" key="2">
    <citation type="submission" date="2017-09" db="EMBL/GenBank/DDBJ databases">
        <title>Depth-based differentiation of microbial function through sediment-hosted aquifers and enrichment of novel symbionts in the deep terrestrial subsurface.</title>
        <authorList>
            <person name="Probst A.J."/>
            <person name="Ladd B."/>
            <person name="Jarett J.K."/>
            <person name="Geller-Mcgrath D.E."/>
            <person name="Sieber C.M.K."/>
            <person name="Emerson J.B."/>
            <person name="Anantharaman K."/>
            <person name="Thomas B.C."/>
            <person name="Malmstrom R."/>
            <person name="Stieglmeier M."/>
            <person name="Klingl A."/>
            <person name="Woyke T."/>
            <person name="Ryan C.M."/>
            <person name="Banfield J.F."/>
        </authorList>
    </citation>
    <scope>NUCLEOTIDE SEQUENCE</scope>
    <source>
        <strain evidence="2">CG_4_8_14_3_um_filter_34_18</strain>
    </source>
</reference>
<sequence length="344" mass="39562">MKITFDFEKINSTSLKIENKAEEVKAQIGQVNIQQRLTYSEAKDLIVSVVGQKLIAFENEAKAIYNVRVNEFKNLLTDKIKDLPEEEIAKLREPDSQLTLIEAAKISGRKQNDELRNLLANLVVSRIKNDKTGKEELKNIVYNEAISTINKLTIDQLKIITLCYLLKYTSYSGIVSWDTFKNYLNTHIKPFLDFKNTNAEFQHIEYAGCGSIGISSRDLINIHKQQYSFLFFNLVEKDQVDSLTLSDEIKKGIVALDTKEDKYFILFKNKTELENYLKEKKIDEETIKKLVSIYESHIKNNDEVKKKIAEETDIGKELIDLWEKTALKHLSLTSVGIAISASYF</sequence>
<dbReference type="EMBL" id="PFTV01000162">
    <property type="protein sequence ID" value="PJB55998.1"/>
    <property type="molecule type" value="Genomic_DNA"/>
</dbReference>
<name>A0A1J5GLK9_9BACT</name>
<dbReference type="EMBL" id="MNYY01000033">
    <property type="protein sequence ID" value="OIP73140.1"/>
    <property type="molecule type" value="Genomic_DNA"/>
</dbReference>
<dbReference type="InterPro" id="IPR053773">
    <property type="entry name" value="Vpar_1526-like"/>
</dbReference>
<dbReference type="Proteomes" id="UP000231493">
    <property type="component" value="Unassembled WGS sequence"/>
</dbReference>
<dbReference type="EMBL" id="PFIP01000010">
    <property type="protein sequence ID" value="PIX35324.1"/>
    <property type="molecule type" value="Genomic_DNA"/>
</dbReference>
<accession>A0A2M7KB13</accession>
<accession>A0A1J5GLK9</accession>
<reference evidence="5 6" key="3">
    <citation type="submission" date="2017-09" db="EMBL/GenBank/DDBJ databases">
        <title>Depth-based differentiation of microbial function through sediment-hosted aquifers and enrichment of novel symbionts in the deep terrestrial subsurface.</title>
        <authorList>
            <person name="Probst A.J."/>
            <person name="Ladd B."/>
            <person name="Jarett J.K."/>
            <person name="Geller-Mcgrath D.E."/>
            <person name="Sieber C.M."/>
            <person name="Emerson J.B."/>
            <person name="Anantharaman K."/>
            <person name="Thomas B.C."/>
            <person name="Malmstrom R."/>
            <person name="Stieglmeier M."/>
            <person name="Klingl A."/>
            <person name="Woyke T."/>
            <person name="Ryan C.M."/>
            <person name="Banfield J.F."/>
        </authorList>
    </citation>
    <scope>NUCLEOTIDE SEQUENCE [LARGE SCALE GENOMIC DNA]</scope>
    <source>
        <strain evidence="3">CG_4_9_14_3_um_filter_33_16</strain>
    </source>
</reference>
<accession>A0A2M8CAH5</accession>
<organism evidence="1 4">
    <name type="scientific">Candidatus Infernicultor aquiphilus</name>
    <dbReference type="NCBI Taxonomy" id="1805029"/>
    <lineage>
        <taxon>Bacteria</taxon>
        <taxon>Pseudomonadati</taxon>
        <taxon>Atribacterota</taxon>
        <taxon>Candidatus Phoenicimicrobiia</taxon>
        <taxon>Candidatus Pheonicimicrobiales</taxon>
        <taxon>Candidatus Phoenicimicrobiaceae</taxon>
        <taxon>Candidatus Infernicultor</taxon>
    </lineage>
</organism>
<gene>
    <name evidence="1" type="ORF">AUK42_01455</name>
    <name evidence="3" type="ORF">CO097_06400</name>
    <name evidence="2" type="ORF">COZ58_00350</name>
</gene>
<evidence type="ECO:0000313" key="2">
    <source>
        <dbReference type="EMBL" id="PIX35324.1"/>
    </source>
</evidence>
<evidence type="ECO:0000313" key="3">
    <source>
        <dbReference type="EMBL" id="PJB55998.1"/>
    </source>
</evidence>
<comment type="caution">
    <text evidence="1">The sequence shown here is derived from an EMBL/GenBank/DDBJ whole genome shotgun (WGS) entry which is preliminary data.</text>
</comment>
<dbReference type="Proteomes" id="UP000182763">
    <property type="component" value="Unassembled WGS sequence"/>
</dbReference>
<dbReference type="AlphaFoldDB" id="A0A1J5GLK9"/>
<evidence type="ECO:0000313" key="6">
    <source>
        <dbReference type="Proteomes" id="UP000231493"/>
    </source>
</evidence>